<name>A0AAV0T626_9STRA</name>
<dbReference type="Proteomes" id="UP001162029">
    <property type="component" value="Unassembled WGS sequence"/>
</dbReference>
<proteinExistence type="predicted"/>
<keyword evidence="3" id="KW-1185">Reference proteome</keyword>
<feature type="compositionally biased region" description="Basic and acidic residues" evidence="1">
    <location>
        <begin position="1"/>
        <end position="10"/>
    </location>
</feature>
<reference evidence="2" key="1">
    <citation type="submission" date="2022-12" db="EMBL/GenBank/DDBJ databases">
        <authorList>
            <person name="Webb A."/>
        </authorList>
    </citation>
    <scope>NUCLEOTIDE SEQUENCE</scope>
    <source>
        <strain evidence="2">Pd1</strain>
    </source>
</reference>
<dbReference type="EMBL" id="CANTFM010000143">
    <property type="protein sequence ID" value="CAI5713256.1"/>
    <property type="molecule type" value="Genomic_DNA"/>
</dbReference>
<protein>
    <submittedName>
        <fullName evidence="2">Uncharacterized protein</fullName>
    </submittedName>
</protein>
<gene>
    <name evidence="2" type="ORF">PDE001_LOCUS931</name>
</gene>
<feature type="region of interest" description="Disordered" evidence="1">
    <location>
        <begin position="1"/>
        <end position="25"/>
    </location>
</feature>
<feature type="compositionally biased region" description="Low complexity" evidence="1">
    <location>
        <begin position="11"/>
        <end position="25"/>
    </location>
</feature>
<dbReference type="AlphaFoldDB" id="A0AAV0T626"/>
<evidence type="ECO:0000256" key="1">
    <source>
        <dbReference type="SAM" id="MobiDB-lite"/>
    </source>
</evidence>
<evidence type="ECO:0000313" key="2">
    <source>
        <dbReference type="EMBL" id="CAI5713256.1"/>
    </source>
</evidence>
<organism evidence="2 3">
    <name type="scientific">Peronospora destructor</name>
    <dbReference type="NCBI Taxonomy" id="86335"/>
    <lineage>
        <taxon>Eukaryota</taxon>
        <taxon>Sar</taxon>
        <taxon>Stramenopiles</taxon>
        <taxon>Oomycota</taxon>
        <taxon>Peronosporomycetes</taxon>
        <taxon>Peronosporales</taxon>
        <taxon>Peronosporaceae</taxon>
        <taxon>Peronospora</taxon>
    </lineage>
</organism>
<evidence type="ECO:0000313" key="3">
    <source>
        <dbReference type="Proteomes" id="UP001162029"/>
    </source>
</evidence>
<accession>A0AAV0T626</accession>
<comment type="caution">
    <text evidence="2">The sequence shown here is derived from an EMBL/GenBank/DDBJ whole genome shotgun (WGS) entry which is preliminary data.</text>
</comment>
<sequence>MLEDLFKAQNKEQAAQQKESEAALASQTRRKSLLTVLLSQLDALLEISSVFDIVDFFSALKKLWYCLHSIKRKLAERRLPHFNTTLCPNIDAWVTSEQHALA</sequence>